<name>A0ABN3TTU5_9ACTN</name>
<evidence type="ECO:0000259" key="2">
    <source>
        <dbReference type="Pfam" id="PF23636"/>
    </source>
</evidence>
<protein>
    <recommendedName>
        <fullName evidence="2">DUF7144 domain-containing protein</fullName>
    </recommendedName>
</protein>
<accession>A0ABN3TTU5</accession>
<feature type="transmembrane region" description="Helical" evidence="1">
    <location>
        <begin position="115"/>
        <end position="136"/>
    </location>
</feature>
<reference evidence="3 4" key="1">
    <citation type="journal article" date="2019" name="Int. J. Syst. Evol. Microbiol.">
        <title>The Global Catalogue of Microorganisms (GCM) 10K type strain sequencing project: providing services to taxonomists for standard genome sequencing and annotation.</title>
        <authorList>
            <consortium name="The Broad Institute Genomics Platform"/>
            <consortium name="The Broad Institute Genome Sequencing Center for Infectious Disease"/>
            <person name="Wu L."/>
            <person name="Ma J."/>
        </authorList>
    </citation>
    <scope>NUCLEOTIDE SEQUENCE [LARGE SCALE GENOMIC DNA]</scope>
    <source>
        <strain evidence="3 4">JCM 4542</strain>
    </source>
</reference>
<keyword evidence="1" id="KW-0472">Membrane</keyword>
<sequence>MSPTSTRHPTTSRAVAGGLTYFAAVMLLISGLLDFFRGVMAVDHDDVFVSTPNYVFKFDLTSWGWIHLILGIVAVAVAVGLFMASPWAHALAVVWAGLLLIANFLSLPYHPLWSLVVMALCAFVIWGLCTSGPAGAGK</sequence>
<keyword evidence="4" id="KW-1185">Reference proteome</keyword>
<dbReference type="Pfam" id="PF23636">
    <property type="entry name" value="DUF7144"/>
    <property type="match status" value="1"/>
</dbReference>
<evidence type="ECO:0000313" key="4">
    <source>
        <dbReference type="Proteomes" id="UP001500886"/>
    </source>
</evidence>
<evidence type="ECO:0000313" key="3">
    <source>
        <dbReference type="EMBL" id="GAA2717076.1"/>
    </source>
</evidence>
<comment type="caution">
    <text evidence="3">The sequence shown here is derived from an EMBL/GenBank/DDBJ whole genome shotgun (WGS) entry which is preliminary data.</text>
</comment>
<dbReference type="EMBL" id="BAAASL010000009">
    <property type="protein sequence ID" value="GAA2717076.1"/>
    <property type="molecule type" value="Genomic_DNA"/>
</dbReference>
<feature type="transmembrane region" description="Helical" evidence="1">
    <location>
        <begin position="62"/>
        <end position="83"/>
    </location>
</feature>
<dbReference type="InterPro" id="IPR055568">
    <property type="entry name" value="DUF7144"/>
</dbReference>
<keyword evidence="1" id="KW-1133">Transmembrane helix</keyword>
<feature type="transmembrane region" description="Helical" evidence="1">
    <location>
        <begin position="90"/>
        <end position="109"/>
    </location>
</feature>
<gene>
    <name evidence="3" type="ORF">GCM10010315_29500</name>
</gene>
<feature type="domain" description="DUF7144" evidence="2">
    <location>
        <begin position="20"/>
        <end position="132"/>
    </location>
</feature>
<dbReference type="RefSeq" id="WP_344435645.1">
    <property type="nucleotide sequence ID" value="NZ_BAAASL010000009.1"/>
</dbReference>
<dbReference type="Proteomes" id="UP001500886">
    <property type="component" value="Unassembled WGS sequence"/>
</dbReference>
<feature type="transmembrane region" description="Helical" evidence="1">
    <location>
        <begin position="21"/>
        <end position="42"/>
    </location>
</feature>
<evidence type="ECO:0000256" key="1">
    <source>
        <dbReference type="SAM" id="Phobius"/>
    </source>
</evidence>
<organism evidence="3 4">
    <name type="scientific">Streptomyces luteosporeus</name>
    <dbReference type="NCBI Taxonomy" id="173856"/>
    <lineage>
        <taxon>Bacteria</taxon>
        <taxon>Bacillati</taxon>
        <taxon>Actinomycetota</taxon>
        <taxon>Actinomycetes</taxon>
        <taxon>Kitasatosporales</taxon>
        <taxon>Streptomycetaceae</taxon>
        <taxon>Streptomyces</taxon>
    </lineage>
</organism>
<proteinExistence type="predicted"/>
<keyword evidence="1" id="KW-0812">Transmembrane</keyword>